<keyword evidence="2" id="KW-1185">Reference proteome</keyword>
<feature type="compositionally biased region" description="Pro residues" evidence="1">
    <location>
        <begin position="43"/>
        <end position="55"/>
    </location>
</feature>
<proteinExistence type="predicted"/>
<reference evidence="3" key="1">
    <citation type="submission" date="2022-11" db="UniProtKB">
        <authorList>
            <consortium name="WormBaseParasite"/>
        </authorList>
    </citation>
    <scope>IDENTIFICATION</scope>
</reference>
<organism evidence="2 3">
    <name type="scientific">Setaria digitata</name>
    <dbReference type="NCBI Taxonomy" id="48799"/>
    <lineage>
        <taxon>Eukaryota</taxon>
        <taxon>Metazoa</taxon>
        <taxon>Ecdysozoa</taxon>
        <taxon>Nematoda</taxon>
        <taxon>Chromadorea</taxon>
        <taxon>Rhabditida</taxon>
        <taxon>Spirurina</taxon>
        <taxon>Spiruromorpha</taxon>
        <taxon>Filarioidea</taxon>
        <taxon>Setariidae</taxon>
        <taxon>Setaria</taxon>
    </lineage>
</organism>
<evidence type="ECO:0000313" key="3">
    <source>
        <dbReference type="WBParaSite" id="sdigi.contig7.g833.t1"/>
    </source>
</evidence>
<accession>A0A915Q6J7</accession>
<evidence type="ECO:0000313" key="2">
    <source>
        <dbReference type="Proteomes" id="UP000887581"/>
    </source>
</evidence>
<evidence type="ECO:0000256" key="1">
    <source>
        <dbReference type="SAM" id="MobiDB-lite"/>
    </source>
</evidence>
<protein>
    <submittedName>
        <fullName evidence="3">Uncharacterized protein</fullName>
    </submittedName>
</protein>
<name>A0A915Q6J7_9BILA</name>
<dbReference type="AlphaFoldDB" id="A0A915Q6J7"/>
<dbReference type="Proteomes" id="UP000887581">
    <property type="component" value="Unplaced"/>
</dbReference>
<sequence length="125" mass="13921">MPQIVQRVKQFEVKSPNVPDSVLSTSKVENNKPHSVKQSVQTSPPPLPNIPPPQLPSEQFISLDDHTLGVITQRQWTTAKNSPSVNIDNKSRSAMSAKVETTVRQWSTPMEKVIEGQPPRPVSLY</sequence>
<dbReference type="WBParaSite" id="sdigi.contig7.g833.t1">
    <property type="protein sequence ID" value="sdigi.contig7.g833.t1"/>
    <property type="gene ID" value="sdigi.contig7.g833"/>
</dbReference>
<feature type="region of interest" description="Disordered" evidence="1">
    <location>
        <begin position="14"/>
        <end position="55"/>
    </location>
</feature>